<reference evidence="1" key="1">
    <citation type="submission" date="2018-02" db="EMBL/GenBank/DDBJ databases">
        <title>Rhizophora mucronata_Transcriptome.</title>
        <authorList>
            <person name="Meera S.P."/>
            <person name="Sreeshan A."/>
            <person name="Augustine A."/>
        </authorList>
    </citation>
    <scope>NUCLEOTIDE SEQUENCE</scope>
    <source>
        <tissue evidence="1">Leaf</tissue>
    </source>
</reference>
<name>A0A2P2NWP5_RHIMU</name>
<dbReference type="EMBL" id="GGEC01066399">
    <property type="protein sequence ID" value="MBX46883.1"/>
    <property type="molecule type" value="Transcribed_RNA"/>
</dbReference>
<dbReference type="AlphaFoldDB" id="A0A2P2NWP5"/>
<organism evidence="1">
    <name type="scientific">Rhizophora mucronata</name>
    <name type="common">Asiatic mangrove</name>
    <dbReference type="NCBI Taxonomy" id="61149"/>
    <lineage>
        <taxon>Eukaryota</taxon>
        <taxon>Viridiplantae</taxon>
        <taxon>Streptophyta</taxon>
        <taxon>Embryophyta</taxon>
        <taxon>Tracheophyta</taxon>
        <taxon>Spermatophyta</taxon>
        <taxon>Magnoliopsida</taxon>
        <taxon>eudicotyledons</taxon>
        <taxon>Gunneridae</taxon>
        <taxon>Pentapetalae</taxon>
        <taxon>rosids</taxon>
        <taxon>fabids</taxon>
        <taxon>Malpighiales</taxon>
        <taxon>Rhizophoraceae</taxon>
        <taxon>Rhizophora</taxon>
    </lineage>
</organism>
<sequence>MLQRVPGIQTPTELLFYNYSGFM</sequence>
<proteinExistence type="predicted"/>
<evidence type="ECO:0000313" key="1">
    <source>
        <dbReference type="EMBL" id="MBX46883.1"/>
    </source>
</evidence>
<protein>
    <submittedName>
        <fullName evidence="1">Uncharacterized protein</fullName>
    </submittedName>
</protein>
<accession>A0A2P2NWP5</accession>